<dbReference type="Proteomes" id="UP000036958">
    <property type="component" value="Unassembled WGS sequence"/>
</dbReference>
<dbReference type="AlphaFoldDB" id="A0A0L8V756"/>
<comment type="caution">
    <text evidence="1">The sequence shown here is derived from an EMBL/GenBank/DDBJ whole genome shotgun (WGS) entry which is preliminary data.</text>
</comment>
<reference evidence="2" key="1">
    <citation type="submission" date="2015-07" db="EMBL/GenBank/DDBJ databases">
        <title>Genome sequencing of Sunxiuqinia dokdonensis strain SK.</title>
        <authorList>
            <person name="Ahn S."/>
            <person name="Kim B.-C."/>
        </authorList>
    </citation>
    <scope>NUCLEOTIDE SEQUENCE [LARGE SCALE GENOMIC DNA]</scope>
    <source>
        <strain evidence="2">SK</strain>
    </source>
</reference>
<protein>
    <submittedName>
        <fullName evidence="1">Uncharacterized protein</fullName>
    </submittedName>
</protein>
<evidence type="ECO:0000313" key="1">
    <source>
        <dbReference type="EMBL" id="KOH44315.1"/>
    </source>
</evidence>
<gene>
    <name evidence="1" type="ORF">NC99_28620</name>
</gene>
<name>A0A0L8V756_9BACT</name>
<dbReference type="EMBL" id="LGIA01000165">
    <property type="protein sequence ID" value="KOH44315.1"/>
    <property type="molecule type" value="Genomic_DNA"/>
</dbReference>
<proteinExistence type="predicted"/>
<keyword evidence="2" id="KW-1185">Reference proteome</keyword>
<sequence length="49" mass="5876">MVRKNRRVKLNLLFIILIFEVSKYENPCEPNKLSYNQIENIIIKSVILK</sequence>
<accession>A0A0L8V756</accession>
<organism evidence="1 2">
    <name type="scientific">Sunxiuqinia dokdonensis</name>
    <dbReference type="NCBI Taxonomy" id="1409788"/>
    <lineage>
        <taxon>Bacteria</taxon>
        <taxon>Pseudomonadati</taxon>
        <taxon>Bacteroidota</taxon>
        <taxon>Bacteroidia</taxon>
        <taxon>Marinilabiliales</taxon>
        <taxon>Prolixibacteraceae</taxon>
        <taxon>Sunxiuqinia</taxon>
    </lineage>
</organism>
<evidence type="ECO:0000313" key="2">
    <source>
        <dbReference type="Proteomes" id="UP000036958"/>
    </source>
</evidence>